<dbReference type="AlphaFoldDB" id="A0A380H0Z2"/>
<evidence type="ECO:0000313" key="2">
    <source>
        <dbReference type="EMBL" id="SUM70042.1"/>
    </source>
</evidence>
<gene>
    <name evidence="2" type="ORF">NCTC11807_01031</name>
</gene>
<name>A0A380H0Z2_9STAP</name>
<accession>A0A380H0Z2</accession>
<dbReference type="Proteomes" id="UP000255425">
    <property type="component" value="Unassembled WGS sequence"/>
</dbReference>
<dbReference type="EMBL" id="UHDZ01000001">
    <property type="protein sequence ID" value="SUM70042.1"/>
    <property type="molecule type" value="Genomic_DNA"/>
</dbReference>
<feature type="compositionally biased region" description="Polar residues" evidence="1">
    <location>
        <begin position="1"/>
        <end position="11"/>
    </location>
</feature>
<proteinExistence type="predicted"/>
<keyword evidence="3" id="KW-1185">Reference proteome</keyword>
<protein>
    <submittedName>
        <fullName evidence="2">Uncharacterized protein</fullName>
    </submittedName>
</protein>
<sequence length="54" mass="6143">MSKQKSTSFNEPSHDNSNHYKKVQNDQTKTLQSETITQNHTGSQLLVEALLQKV</sequence>
<reference evidence="2 3" key="1">
    <citation type="submission" date="2018-06" db="EMBL/GenBank/DDBJ databases">
        <authorList>
            <consortium name="Pathogen Informatics"/>
            <person name="Doyle S."/>
        </authorList>
    </citation>
    <scope>NUCLEOTIDE SEQUENCE [LARGE SCALE GENOMIC DNA]</scope>
    <source>
        <strain evidence="2 3">NCTC11807</strain>
    </source>
</reference>
<organism evidence="2 3">
    <name type="scientific">Staphylococcus saccharolyticus</name>
    <dbReference type="NCBI Taxonomy" id="33028"/>
    <lineage>
        <taxon>Bacteria</taxon>
        <taxon>Bacillati</taxon>
        <taxon>Bacillota</taxon>
        <taxon>Bacilli</taxon>
        <taxon>Bacillales</taxon>
        <taxon>Staphylococcaceae</taxon>
        <taxon>Staphylococcus</taxon>
    </lineage>
</organism>
<feature type="region of interest" description="Disordered" evidence="1">
    <location>
        <begin position="1"/>
        <end position="42"/>
    </location>
</feature>
<evidence type="ECO:0000256" key="1">
    <source>
        <dbReference type="SAM" id="MobiDB-lite"/>
    </source>
</evidence>
<feature type="compositionally biased region" description="Polar residues" evidence="1">
    <location>
        <begin position="25"/>
        <end position="42"/>
    </location>
</feature>
<evidence type="ECO:0000313" key="3">
    <source>
        <dbReference type="Proteomes" id="UP000255425"/>
    </source>
</evidence>